<sequence>MTVYLSNQTTADGTLEAIRALRGQETNLKNISFANEAGKDNLTDANQQFQTITNSNKKTPKITPPPPRKQYAPTITIDNIQNSSSLLKKLREITKINQTGKLIAVGDSDARHRSWSNGKPTAIGNKIYNFVQAFDLNVLAPNEPTRIPYHNRGIPSTTDFAITKGLENTAIRTEPHLSSDNHPIFITFHPQNLSTPTNIWLFTNWDDFQTTLENSIRGNPTIESTEKIDNAIANFTEKFTTAINHIAKPRKSNTKPPSEHPTKNPRKE</sequence>
<evidence type="ECO:0000259" key="2">
    <source>
        <dbReference type="Pfam" id="PF14529"/>
    </source>
</evidence>
<keyword evidence="4" id="KW-1185">Reference proteome</keyword>
<feature type="region of interest" description="Disordered" evidence="1">
    <location>
        <begin position="245"/>
        <end position="268"/>
    </location>
</feature>
<dbReference type="InterPro" id="IPR036691">
    <property type="entry name" value="Endo/exonu/phosph_ase_sf"/>
</dbReference>
<keyword evidence="3" id="KW-0548">Nucleotidyltransferase</keyword>
<dbReference type="EMBL" id="BMAW01035067">
    <property type="protein sequence ID" value="GFU38125.1"/>
    <property type="molecule type" value="Genomic_DNA"/>
</dbReference>
<dbReference type="InterPro" id="IPR005135">
    <property type="entry name" value="Endo/exonuclease/phosphatase"/>
</dbReference>
<name>A0A8X6QT64_NEPPI</name>
<feature type="domain" description="Endonuclease/exonuclease/phosphatase" evidence="2">
    <location>
        <begin position="82"/>
        <end position="184"/>
    </location>
</feature>
<comment type="caution">
    <text evidence="3">The sequence shown here is derived from an EMBL/GenBank/DDBJ whole genome shotgun (WGS) entry which is preliminary data.</text>
</comment>
<evidence type="ECO:0000256" key="1">
    <source>
        <dbReference type="SAM" id="MobiDB-lite"/>
    </source>
</evidence>
<feature type="compositionally biased region" description="Basic and acidic residues" evidence="1">
    <location>
        <begin position="257"/>
        <end position="268"/>
    </location>
</feature>
<reference evidence="3" key="1">
    <citation type="submission" date="2020-08" db="EMBL/GenBank/DDBJ databases">
        <title>Multicomponent nature underlies the extraordinary mechanical properties of spider dragline silk.</title>
        <authorList>
            <person name="Kono N."/>
            <person name="Nakamura H."/>
            <person name="Mori M."/>
            <person name="Yoshida Y."/>
            <person name="Ohtoshi R."/>
            <person name="Malay A.D."/>
            <person name="Moran D.A.P."/>
            <person name="Tomita M."/>
            <person name="Numata K."/>
            <person name="Arakawa K."/>
        </authorList>
    </citation>
    <scope>NUCLEOTIDE SEQUENCE</scope>
</reference>
<evidence type="ECO:0000313" key="4">
    <source>
        <dbReference type="Proteomes" id="UP000887013"/>
    </source>
</evidence>
<gene>
    <name evidence="3" type="primary">pol_4220</name>
    <name evidence="3" type="ORF">NPIL_148401</name>
</gene>
<dbReference type="Pfam" id="PF14529">
    <property type="entry name" value="Exo_endo_phos_2"/>
    <property type="match status" value="1"/>
</dbReference>
<dbReference type="GO" id="GO:0003964">
    <property type="term" value="F:RNA-directed DNA polymerase activity"/>
    <property type="evidence" value="ECO:0007669"/>
    <property type="project" value="UniProtKB-KW"/>
</dbReference>
<dbReference type="SUPFAM" id="SSF56219">
    <property type="entry name" value="DNase I-like"/>
    <property type="match status" value="1"/>
</dbReference>
<dbReference type="Proteomes" id="UP000887013">
    <property type="component" value="Unassembled WGS sequence"/>
</dbReference>
<keyword evidence="3" id="KW-0695">RNA-directed DNA polymerase</keyword>
<keyword evidence="3" id="KW-0808">Transferase</keyword>
<dbReference type="AlphaFoldDB" id="A0A8X6QT64"/>
<protein>
    <submittedName>
        <fullName evidence="3">RNA-directed DNA polymerase from mobile element jockey</fullName>
    </submittedName>
</protein>
<proteinExistence type="predicted"/>
<evidence type="ECO:0000313" key="3">
    <source>
        <dbReference type="EMBL" id="GFU38125.1"/>
    </source>
</evidence>
<organism evidence="3 4">
    <name type="scientific">Nephila pilipes</name>
    <name type="common">Giant wood spider</name>
    <name type="synonym">Nephila maculata</name>
    <dbReference type="NCBI Taxonomy" id="299642"/>
    <lineage>
        <taxon>Eukaryota</taxon>
        <taxon>Metazoa</taxon>
        <taxon>Ecdysozoa</taxon>
        <taxon>Arthropoda</taxon>
        <taxon>Chelicerata</taxon>
        <taxon>Arachnida</taxon>
        <taxon>Araneae</taxon>
        <taxon>Araneomorphae</taxon>
        <taxon>Entelegynae</taxon>
        <taxon>Araneoidea</taxon>
        <taxon>Nephilidae</taxon>
        <taxon>Nephila</taxon>
    </lineage>
</organism>
<accession>A0A8X6QT64</accession>
<dbReference type="OrthoDB" id="6433336at2759"/>
<dbReference type="Gene3D" id="3.60.10.10">
    <property type="entry name" value="Endonuclease/exonuclease/phosphatase"/>
    <property type="match status" value="1"/>
</dbReference>